<dbReference type="Pfam" id="PF09960">
    <property type="entry name" value="DUF2194"/>
    <property type="match status" value="1"/>
</dbReference>
<evidence type="ECO:0000313" key="1">
    <source>
        <dbReference type="EMBL" id="SFG16253.1"/>
    </source>
</evidence>
<sequence>MEKFLPTKIFKAVFLVFSIILIGCEKDIKKEEVKEASPKVQYDNFSENPWITYLVEPGNDLSFRNSNHIRKALNYAKIPYNEINRFDFNEKPEVGNAVKVIVVYDLEPLNQDAMNFLIEFVAKGGHIFIPSVATNKNFGFLAGVRGDADFEIDTIAQGFKFQSSFLPALKGKVYKNENKHFGLQTDNFKEDIEILATSISEEDYPLIIKNKIGNGSVITFNTDQYSQKQERGLFFAAILQGLEGVPYPVANASSIMLDDFPAPLYNVKMEPVTSEMDISQARFYTEVWWKDMLKLAREEGLEYSAYVCFDYSNRTSPPFNFPEWEQSVLTGSNGANAADRLMVDFKDSKHEVALHGYNHASLTDEVWPNQNYMGLSLKAVKKRWAARNYGELPVSYVPPSNIIDSTGFLALEENIPEIIYNASIYLGNFEEGGDREFDREPYNDHFFNFPRITSGFALTSTRQFNQQSLYLYTGVWTHFIHPDDIYQIPGEEPRESAGDYTLRNINSYGWRVSEDGSPGLFPRFRNYIKDVKNTFPLIRFLKVSEAAKITQNWREIPYNFTENESEVEVTASIQNSENQNFWFAYVSEKNTAEAENFIKNKQLKFTKTPFLDGYLFNIQTQDKKIIFPKFKNNFSEDFSKITQNYESYLLIKPSEDLGDIHKEINELKSKIAKNNHYEREDWLKLFQYLGWENRQMEIWPLLERKYSENKSSAYINLSSEFTTQSDYPDLETRKRWMLRQIELNPESLKLRRDFIGYFGSNTEVQLTKEELLNLIENTEVDEERSSYFSLLNEKHPEAAFNLVKNIEHCRKDFRFAASTISWIFADAKKYNEAIKWSKCSDDIAESAIDNWRVQTGEYEFLKEKNFPLFIEYLIADNDKKAAQKLLEIEACREDLKHLATTIAYTYSDQGSYRKALEWSSCVPNFPVVERMQWFYSLENFSEVERLYANYTKKDNPKEKEAIQVFMTEYYLGRSEMLKAWNLASQLPESSNKERLRRQLNNTVVYLNPEEKRQLLKEYPSLFYPEVASKIEQNLRITQGDFVQIGSNIISDRLDPTSVGLEAVYGTRDKKFNEHQFGLSRYNAYAIPFQGEFENNGDMELYGLVYRFKTRERIEKFNFGFGSRLEFNEAGKAYLHLEASASIAKDSLYSSFQFFRKPAITGPAYILDIYQTQLNVYEELQFKEKFQAVFYIEGNHYDDEDVMDVQALTSLSMNLRLNKMAKFRPYTELSGMLGNSNRSNGFPYWTLDERFYGGLGLAYEYVNENNFWKINLDAGYFLDTFSDEFQRYRGIVVWPVTKYLHLNTQAEFYTLKNFYSNNFTFGLKYFLKDN</sequence>
<dbReference type="EMBL" id="FOOH01000032">
    <property type="protein sequence ID" value="SFG16253.1"/>
    <property type="molecule type" value="Genomic_DNA"/>
</dbReference>
<accession>A0A1I2PLF9</accession>
<proteinExistence type="predicted"/>
<dbReference type="RefSeq" id="WP_093306279.1">
    <property type="nucleotide sequence ID" value="NZ_FOOH01000032.1"/>
</dbReference>
<reference evidence="2" key="1">
    <citation type="submission" date="2016-10" db="EMBL/GenBank/DDBJ databases">
        <authorList>
            <person name="Varghese N."/>
            <person name="Submissions S."/>
        </authorList>
    </citation>
    <scope>NUCLEOTIDE SEQUENCE [LARGE SCALE GENOMIC DNA]</scope>
    <source>
        <strain evidence="2">DSM 23515</strain>
    </source>
</reference>
<dbReference type="PROSITE" id="PS51257">
    <property type="entry name" value="PROKAR_LIPOPROTEIN"/>
    <property type="match status" value="1"/>
</dbReference>
<gene>
    <name evidence="1" type="ORF">SAMN04488033_13229</name>
</gene>
<organism evidence="1 2">
    <name type="scientific">Salegentibacter agarivorans</name>
    <dbReference type="NCBI Taxonomy" id="345907"/>
    <lineage>
        <taxon>Bacteria</taxon>
        <taxon>Pseudomonadati</taxon>
        <taxon>Bacteroidota</taxon>
        <taxon>Flavobacteriia</taxon>
        <taxon>Flavobacteriales</taxon>
        <taxon>Flavobacteriaceae</taxon>
        <taxon>Salegentibacter</taxon>
    </lineage>
</organism>
<protein>
    <recommendedName>
        <fullName evidence="3">DUF2194 domain-containing protein</fullName>
    </recommendedName>
</protein>
<dbReference type="GO" id="GO:0005975">
    <property type="term" value="P:carbohydrate metabolic process"/>
    <property type="evidence" value="ECO:0007669"/>
    <property type="project" value="InterPro"/>
</dbReference>
<name>A0A1I2PLF9_9FLAO</name>
<dbReference type="InterPro" id="IPR018695">
    <property type="entry name" value="DUF2194"/>
</dbReference>
<dbReference type="SUPFAM" id="SSF88713">
    <property type="entry name" value="Glycoside hydrolase/deacetylase"/>
    <property type="match status" value="1"/>
</dbReference>
<evidence type="ECO:0008006" key="3">
    <source>
        <dbReference type="Google" id="ProtNLM"/>
    </source>
</evidence>
<dbReference type="InterPro" id="IPR011330">
    <property type="entry name" value="Glyco_hydro/deAcase_b/a-brl"/>
</dbReference>
<dbReference type="Proteomes" id="UP000199116">
    <property type="component" value="Unassembled WGS sequence"/>
</dbReference>
<keyword evidence="2" id="KW-1185">Reference proteome</keyword>
<evidence type="ECO:0000313" key="2">
    <source>
        <dbReference type="Proteomes" id="UP000199116"/>
    </source>
</evidence>